<dbReference type="Proteomes" id="UP000319478">
    <property type="component" value="Unassembled WGS sequence"/>
</dbReference>
<dbReference type="SUPFAM" id="SSF52540">
    <property type="entry name" value="P-loop containing nucleoside triphosphate hydrolases"/>
    <property type="match status" value="1"/>
</dbReference>
<dbReference type="Pfam" id="PF09037">
    <property type="entry name" value="Sulphotransf"/>
    <property type="match status" value="1"/>
</dbReference>
<proteinExistence type="predicted"/>
<dbReference type="InterPro" id="IPR027417">
    <property type="entry name" value="P-loop_NTPase"/>
</dbReference>
<comment type="caution">
    <text evidence="2">The sequence shown here is derived from an EMBL/GenBank/DDBJ whole genome shotgun (WGS) entry which is preliminary data.</text>
</comment>
<reference evidence="2 3" key="1">
    <citation type="submission" date="2019-06" db="EMBL/GenBank/DDBJ databases">
        <title>Whole genome shotgun sequence of Komagataeibacter hansenii NBRC 14820.</title>
        <authorList>
            <person name="Hosoyama A."/>
            <person name="Uohara A."/>
            <person name="Ohji S."/>
            <person name="Ichikawa N."/>
        </authorList>
    </citation>
    <scope>NUCLEOTIDE SEQUENCE [LARGE SCALE GENOMIC DNA]</scope>
    <source>
        <strain evidence="2 3">NBRC 14820</strain>
    </source>
</reference>
<evidence type="ECO:0000259" key="1">
    <source>
        <dbReference type="Pfam" id="PF09037"/>
    </source>
</evidence>
<protein>
    <recommendedName>
        <fullName evidence="1">Sulphotransferase Stf0 domain-containing protein</fullName>
    </recommendedName>
</protein>
<dbReference type="InterPro" id="IPR024628">
    <property type="entry name" value="Sulfotransferase_Stf0_dom"/>
</dbReference>
<dbReference type="RefSeq" id="WP_080545382.1">
    <property type="nucleotide sequence ID" value="NZ_BJNN01000119.1"/>
</dbReference>
<keyword evidence="3" id="KW-1185">Reference proteome</keyword>
<evidence type="ECO:0000313" key="2">
    <source>
        <dbReference type="EMBL" id="GEC64428.1"/>
    </source>
</evidence>
<sequence>MSEKFLFMASEVRSGSTFFAELISYSFHKSYGEEFWDLSRELLSTLKDSSTRDEMLSITRNLYLNKSGYRSCKIMCAQLSIISREARKDQEIKDIFFGDNTYWIVFRRKNKIKQAISLAMARKSNIYHSYDADMKVSKADTVSMEDIDRALKAIAISDEYLKCFSKNFKNYIEIFYEDALEAQKQSVTDVITKLDMPFDISRLQIEEPKLKPYESLKKTELENRFIEWFSINYHSTQ</sequence>
<organism evidence="2 3">
    <name type="scientific">Novacetimonas hansenii</name>
    <name type="common">Komagataeibacter hansenii</name>
    <dbReference type="NCBI Taxonomy" id="436"/>
    <lineage>
        <taxon>Bacteria</taxon>
        <taxon>Pseudomonadati</taxon>
        <taxon>Pseudomonadota</taxon>
        <taxon>Alphaproteobacteria</taxon>
        <taxon>Acetobacterales</taxon>
        <taxon>Acetobacteraceae</taxon>
        <taxon>Novacetimonas</taxon>
    </lineage>
</organism>
<name>A0ABQ0SGQ2_NOVHA</name>
<gene>
    <name evidence="2" type="ORF">GHA01_22770</name>
</gene>
<feature type="domain" description="Sulphotransferase Stf0" evidence="1">
    <location>
        <begin position="90"/>
        <end position="212"/>
    </location>
</feature>
<dbReference type="Gene3D" id="3.40.50.300">
    <property type="entry name" value="P-loop containing nucleotide triphosphate hydrolases"/>
    <property type="match status" value="1"/>
</dbReference>
<evidence type="ECO:0000313" key="3">
    <source>
        <dbReference type="Proteomes" id="UP000319478"/>
    </source>
</evidence>
<accession>A0ABQ0SGQ2</accession>
<dbReference type="EMBL" id="BJNN01000119">
    <property type="protein sequence ID" value="GEC64428.1"/>
    <property type="molecule type" value="Genomic_DNA"/>
</dbReference>